<dbReference type="Pfam" id="PF05198">
    <property type="entry name" value="IF3_N"/>
    <property type="match status" value="1"/>
</dbReference>
<comment type="subunit">
    <text evidence="4 6">Monomer.</text>
</comment>
<comment type="function">
    <text evidence="4 6">IF-3 binds to the 30S ribosomal subunit and shifts the equilibrium between 70S ribosomes and their 50S and 30S subunits in favor of the free subunits, thus enhancing the availability of 30S subunits on which protein synthesis initiation begins.</text>
</comment>
<dbReference type="GO" id="GO:0005829">
    <property type="term" value="C:cytosol"/>
    <property type="evidence" value="ECO:0007669"/>
    <property type="project" value="TreeGrafter"/>
</dbReference>
<dbReference type="Pfam" id="PF00707">
    <property type="entry name" value="IF3_C"/>
    <property type="match status" value="1"/>
</dbReference>
<evidence type="ECO:0000256" key="1">
    <source>
        <dbReference type="ARBA" id="ARBA00005439"/>
    </source>
</evidence>
<dbReference type="InterPro" id="IPR019814">
    <property type="entry name" value="Translation_initiation_fac_3_N"/>
</dbReference>
<comment type="similarity">
    <text evidence="1 4 6">Belongs to the IF-3 family.</text>
</comment>
<keyword evidence="2 4" id="KW-0396">Initiation factor</keyword>
<dbReference type="InterPro" id="IPR036787">
    <property type="entry name" value="T_IF-3_N_sf"/>
</dbReference>
<keyword evidence="4" id="KW-0963">Cytoplasm</keyword>
<dbReference type="Gene3D" id="3.10.20.80">
    <property type="entry name" value="Translation initiation factor 3 (IF-3), N-terminal domain"/>
    <property type="match status" value="1"/>
</dbReference>
<keyword evidence="3 4" id="KW-0648">Protein biosynthesis</keyword>
<evidence type="ECO:0000256" key="4">
    <source>
        <dbReference type="HAMAP-Rule" id="MF_00080"/>
    </source>
</evidence>
<dbReference type="SUPFAM" id="SSF54364">
    <property type="entry name" value="Translation initiation factor IF3, N-terminal domain"/>
    <property type="match status" value="1"/>
</dbReference>
<evidence type="ECO:0000256" key="7">
    <source>
        <dbReference type="SAM" id="MobiDB-lite"/>
    </source>
</evidence>
<dbReference type="HAMAP" id="MF_00080">
    <property type="entry name" value="IF_3"/>
    <property type="match status" value="1"/>
</dbReference>
<dbReference type="Proteomes" id="UP000279089">
    <property type="component" value="Unassembled WGS sequence"/>
</dbReference>
<proteinExistence type="inferred from homology"/>
<dbReference type="GO" id="GO:0032790">
    <property type="term" value="P:ribosome disassembly"/>
    <property type="evidence" value="ECO:0007669"/>
    <property type="project" value="TreeGrafter"/>
</dbReference>
<dbReference type="PANTHER" id="PTHR10938:SF0">
    <property type="entry name" value="TRANSLATION INITIATION FACTOR IF-3, MITOCHONDRIAL"/>
    <property type="match status" value="1"/>
</dbReference>
<accession>A0A3N4M5G6</accession>
<dbReference type="InterPro" id="IPR019813">
    <property type="entry name" value="Translation_initiation_fac3_CS"/>
</dbReference>
<dbReference type="Gene3D" id="3.30.110.10">
    <property type="entry name" value="Translation initiation factor 3 (IF-3), C-terminal domain"/>
    <property type="match status" value="1"/>
</dbReference>
<dbReference type="GO" id="GO:0016020">
    <property type="term" value="C:membrane"/>
    <property type="evidence" value="ECO:0007669"/>
    <property type="project" value="TreeGrafter"/>
</dbReference>
<evidence type="ECO:0000256" key="6">
    <source>
        <dbReference type="RuleBase" id="RU000646"/>
    </source>
</evidence>
<evidence type="ECO:0000256" key="3">
    <source>
        <dbReference type="ARBA" id="ARBA00022917"/>
    </source>
</evidence>
<feature type="region of interest" description="Disordered" evidence="7">
    <location>
        <begin position="184"/>
        <end position="271"/>
    </location>
</feature>
<dbReference type="InterPro" id="IPR019815">
    <property type="entry name" value="Translation_initiation_fac_3_C"/>
</dbReference>
<dbReference type="SUPFAM" id="SSF55200">
    <property type="entry name" value="Translation initiation factor IF3, C-terminal domain"/>
    <property type="match status" value="1"/>
</dbReference>
<gene>
    <name evidence="4" type="primary">infC</name>
    <name evidence="10" type="ORF">EG028_26410</name>
</gene>
<dbReference type="GO" id="GO:0043022">
    <property type="term" value="F:ribosome binding"/>
    <property type="evidence" value="ECO:0007669"/>
    <property type="project" value="UniProtKB-ARBA"/>
</dbReference>
<evidence type="ECO:0000256" key="2">
    <source>
        <dbReference type="ARBA" id="ARBA00022540"/>
    </source>
</evidence>
<feature type="domain" description="Translation initiation factor 3 C-terminal" evidence="8">
    <location>
        <begin position="102"/>
        <end position="186"/>
    </location>
</feature>
<comment type="caution">
    <text evidence="10">The sequence shown here is derived from an EMBL/GenBank/DDBJ whole genome shotgun (WGS) entry which is preliminary data.</text>
</comment>
<sequence>MQQGPRPNFRGRNPNFRREQQQEHRTNRMIRVPEVRLVGDNVEPGVYRTDDALRMAEDLALDLVEISPNAVPPVCRIIDYNKFLYEKKKKEKEMKANAHKSEVKEIRFTPNTDDHDFDFKAKHAEKFLKEGNKVKTYVQFKGRAIMFKERGELILLKFAERLAEVGALEGMPLMEGKRMIAIFAPKSAKKKPQGPKEPKEERPERPERAERPERPAGEAPAPRPQPSEQPQAAPVRRPIEIKYAKPPQHKQPTPAPSPAPEDKPADNNGSN</sequence>
<feature type="compositionally biased region" description="Basic and acidic residues" evidence="7">
    <location>
        <begin position="194"/>
        <end position="216"/>
    </location>
</feature>
<feature type="domain" description="Translation initiation factor 3 N-terminal" evidence="9">
    <location>
        <begin position="26"/>
        <end position="93"/>
    </location>
</feature>
<dbReference type="NCBIfam" id="TIGR00168">
    <property type="entry name" value="infC"/>
    <property type="match status" value="1"/>
</dbReference>
<feature type="region of interest" description="Disordered" evidence="7">
    <location>
        <begin position="1"/>
        <end position="27"/>
    </location>
</feature>
<dbReference type="RefSeq" id="WP_120515940.1">
    <property type="nucleotide sequence ID" value="NZ_QXZY01000004.1"/>
</dbReference>
<name>A0A3N4M5G6_9BACT</name>
<evidence type="ECO:0000313" key="11">
    <source>
        <dbReference type="Proteomes" id="UP000279089"/>
    </source>
</evidence>
<protein>
    <recommendedName>
        <fullName evidence="4 5">Translation initiation factor IF-3</fullName>
    </recommendedName>
</protein>
<dbReference type="InterPro" id="IPR001288">
    <property type="entry name" value="Translation_initiation_fac_3"/>
</dbReference>
<feature type="compositionally biased region" description="Low complexity" evidence="7">
    <location>
        <begin position="1"/>
        <end position="14"/>
    </location>
</feature>
<dbReference type="InterPro" id="IPR036788">
    <property type="entry name" value="T_IF-3_C_sf"/>
</dbReference>
<comment type="subcellular location">
    <subcellularLocation>
        <location evidence="4 6">Cytoplasm</location>
    </subcellularLocation>
</comment>
<dbReference type="FunFam" id="3.10.20.80:FF:000001">
    <property type="entry name" value="Translation initiation factor IF-3"/>
    <property type="match status" value="1"/>
</dbReference>
<evidence type="ECO:0000313" key="10">
    <source>
        <dbReference type="EMBL" id="RPD38195.1"/>
    </source>
</evidence>
<evidence type="ECO:0000256" key="5">
    <source>
        <dbReference type="NCBIfam" id="TIGR00168"/>
    </source>
</evidence>
<dbReference type="PANTHER" id="PTHR10938">
    <property type="entry name" value="TRANSLATION INITIATION FACTOR IF-3"/>
    <property type="match status" value="1"/>
</dbReference>
<reference evidence="11" key="1">
    <citation type="submission" date="2018-11" db="EMBL/GenBank/DDBJ databases">
        <title>Chitinophaga lutea sp.nov., isolate from arsenic contaminated soil.</title>
        <authorList>
            <person name="Zong Y."/>
        </authorList>
    </citation>
    <scope>NUCLEOTIDE SEQUENCE [LARGE SCALE GENOMIC DNA]</scope>
    <source>
        <strain evidence="11">YLT18</strain>
    </source>
</reference>
<dbReference type="FunFam" id="3.30.110.10:FF:000001">
    <property type="entry name" value="Translation initiation factor IF-3"/>
    <property type="match status" value="1"/>
</dbReference>
<feature type="compositionally biased region" description="Basic and acidic residues" evidence="7">
    <location>
        <begin position="16"/>
        <end position="27"/>
    </location>
</feature>
<evidence type="ECO:0000259" key="8">
    <source>
        <dbReference type="Pfam" id="PF00707"/>
    </source>
</evidence>
<dbReference type="EMBL" id="RMBX01000017">
    <property type="protein sequence ID" value="RPD38195.1"/>
    <property type="molecule type" value="Genomic_DNA"/>
</dbReference>
<organism evidence="10 11">
    <name type="scientific">Chitinophaga barathri</name>
    <dbReference type="NCBI Taxonomy" id="1647451"/>
    <lineage>
        <taxon>Bacteria</taxon>
        <taxon>Pseudomonadati</taxon>
        <taxon>Bacteroidota</taxon>
        <taxon>Chitinophagia</taxon>
        <taxon>Chitinophagales</taxon>
        <taxon>Chitinophagaceae</taxon>
        <taxon>Chitinophaga</taxon>
    </lineage>
</organism>
<dbReference type="PROSITE" id="PS00938">
    <property type="entry name" value="IF3"/>
    <property type="match status" value="1"/>
</dbReference>
<dbReference type="GO" id="GO:0003743">
    <property type="term" value="F:translation initiation factor activity"/>
    <property type="evidence" value="ECO:0007669"/>
    <property type="project" value="UniProtKB-UniRule"/>
</dbReference>
<dbReference type="OrthoDB" id="9806014at2"/>
<dbReference type="AlphaFoldDB" id="A0A3N4M5G6"/>
<evidence type="ECO:0000259" key="9">
    <source>
        <dbReference type="Pfam" id="PF05198"/>
    </source>
</evidence>
<keyword evidence="11" id="KW-1185">Reference proteome</keyword>